<dbReference type="EMBL" id="LCMG01000025">
    <property type="protein sequence ID" value="KKU31782.1"/>
    <property type="molecule type" value="Genomic_DNA"/>
</dbReference>
<evidence type="ECO:0000313" key="5">
    <source>
        <dbReference type="Proteomes" id="UP000034705"/>
    </source>
</evidence>
<keyword evidence="2" id="KW-1133">Transmembrane helix</keyword>
<feature type="transmembrane region" description="Helical" evidence="2">
    <location>
        <begin position="59"/>
        <end position="90"/>
    </location>
</feature>
<dbReference type="AlphaFoldDB" id="A0A0G1PGJ9"/>
<gene>
    <name evidence="4" type="ORF">UX45_C0025G0014</name>
</gene>
<accession>A0A0G1PGJ9</accession>
<keyword evidence="2" id="KW-0812">Transmembrane</keyword>
<evidence type="ECO:0000256" key="2">
    <source>
        <dbReference type="SAM" id="Phobius"/>
    </source>
</evidence>
<feature type="domain" description="SbsA Ig-like" evidence="3">
    <location>
        <begin position="160"/>
        <end position="284"/>
    </location>
</feature>
<sequence>MKSETHDHDSMHVFSRKLTFLGVIFLFLTLGIGAWFHSALAQTALDTVGTSSGLPTENIAIIIARIIRIVLSILGIIVVVLILYGGWIFMTSQGDPTKVKKAIAIIKNTVIGLIIILTSYAITSFILDRLIDAAGLGGVSSVSDQYIEPLSGSLGGGIIEDHYPARNAMDIPRNTKIIVTFKEAMDVASFVNGYADDTTSTDLNVGNVLIYPTALGETSAFLADGVVVSYDVHHEIFVFDPVDLLGSAEEDTNYTVVLGDGIVKADGEEAFTGVYGDGYQWTFEVSTEVDLTPPTVTYVIPPITSTDAFDRNISVEITFSEAMDPVAATGTYDGMSAFFDNAAVYQMTGGQYQVTGTFEIGNNYRTITFTTDDVCGVDPCGDEIYCLPGLQTIQVEAHAATLGTEPPGALMTSGTYDGLTDICGNSLDGDDSGTTIGSDLDTVTGLDETGAIITNDDYTWDFTTTNNVNDTVPEIISLDPGVGEDEADNLDEVDVEFSVLMKATTLSTSTVSLWPDPFYEMWFSVHKTDSTTKTTVSITHPTLVSTEDGGWDYYPVITNDVKSSYQICLYPAYGPSATEGSLVGCEAGLGGDREETGEVYCCDGVRSSTPCAASTGGFELPYTPSEY</sequence>
<evidence type="ECO:0000313" key="4">
    <source>
        <dbReference type="EMBL" id="KKU31782.1"/>
    </source>
</evidence>
<dbReference type="InterPro" id="IPR032812">
    <property type="entry name" value="SbsA_Ig"/>
</dbReference>
<dbReference type="Pfam" id="PF13205">
    <property type="entry name" value="Big_5"/>
    <property type="match status" value="1"/>
</dbReference>
<reference evidence="4 5" key="1">
    <citation type="journal article" date="2015" name="Nature">
        <title>rRNA introns, odd ribosomes, and small enigmatic genomes across a large radiation of phyla.</title>
        <authorList>
            <person name="Brown C.T."/>
            <person name="Hug L.A."/>
            <person name="Thomas B.C."/>
            <person name="Sharon I."/>
            <person name="Castelle C.J."/>
            <person name="Singh A."/>
            <person name="Wilkins M.J."/>
            <person name="Williams K.H."/>
            <person name="Banfield J.F."/>
        </authorList>
    </citation>
    <scope>NUCLEOTIDE SEQUENCE [LARGE SCALE GENOMIC DNA]</scope>
</reference>
<comment type="caution">
    <text evidence="4">The sequence shown here is derived from an EMBL/GenBank/DDBJ whole genome shotgun (WGS) entry which is preliminary data.</text>
</comment>
<proteinExistence type="predicted"/>
<dbReference type="Proteomes" id="UP000034705">
    <property type="component" value="Unassembled WGS sequence"/>
</dbReference>
<feature type="transmembrane region" description="Helical" evidence="2">
    <location>
        <begin position="20"/>
        <end position="39"/>
    </location>
</feature>
<evidence type="ECO:0000259" key="3">
    <source>
        <dbReference type="Pfam" id="PF13205"/>
    </source>
</evidence>
<keyword evidence="1" id="KW-0732">Signal</keyword>
<keyword evidence="2" id="KW-0472">Membrane</keyword>
<organism evidence="4 5">
    <name type="scientific">Candidatus Uhrbacteria bacterium GW2011_GWF2_46_218</name>
    <dbReference type="NCBI Taxonomy" id="1619001"/>
    <lineage>
        <taxon>Bacteria</taxon>
        <taxon>Candidatus Uhriibacteriota</taxon>
    </lineage>
</organism>
<evidence type="ECO:0000256" key="1">
    <source>
        <dbReference type="ARBA" id="ARBA00022729"/>
    </source>
</evidence>
<protein>
    <recommendedName>
        <fullName evidence="3">SbsA Ig-like domain-containing protein</fullName>
    </recommendedName>
</protein>
<name>A0A0G1PGJ9_9BACT</name>
<feature type="transmembrane region" description="Helical" evidence="2">
    <location>
        <begin position="102"/>
        <end position="122"/>
    </location>
</feature>